<keyword evidence="1" id="KW-0863">Zinc-finger</keyword>
<keyword evidence="5" id="KW-1185">Reference proteome</keyword>
<dbReference type="InterPro" id="IPR036236">
    <property type="entry name" value="Znf_C2H2_sf"/>
</dbReference>
<dbReference type="SUPFAM" id="SSF57667">
    <property type="entry name" value="beta-beta-alpha zinc fingers"/>
    <property type="match status" value="1"/>
</dbReference>
<comment type="caution">
    <text evidence="4">The sequence shown here is derived from an EMBL/GenBank/DDBJ whole genome shotgun (WGS) entry which is preliminary data.</text>
</comment>
<reference evidence="4 5" key="1">
    <citation type="submission" date="2024-04" db="EMBL/GenBank/DDBJ databases">
        <authorList>
            <consortium name="Genoscope - CEA"/>
            <person name="William W."/>
        </authorList>
    </citation>
    <scope>NUCLEOTIDE SEQUENCE [LARGE SCALE GENOMIC DNA]</scope>
</reference>
<keyword evidence="1" id="KW-0862">Zinc</keyword>
<dbReference type="InterPro" id="IPR013087">
    <property type="entry name" value="Znf_C2H2_type"/>
</dbReference>
<dbReference type="Proteomes" id="UP001497497">
    <property type="component" value="Unassembled WGS sequence"/>
</dbReference>
<accession>A0AAV2IDU0</accession>
<protein>
    <recommendedName>
        <fullName evidence="3">C2H2-type domain-containing protein</fullName>
    </recommendedName>
</protein>
<dbReference type="GO" id="GO:0008270">
    <property type="term" value="F:zinc ion binding"/>
    <property type="evidence" value="ECO:0007669"/>
    <property type="project" value="UniProtKB-KW"/>
</dbReference>
<dbReference type="EMBL" id="CAXITT010000670">
    <property type="protein sequence ID" value="CAL1545052.1"/>
    <property type="molecule type" value="Genomic_DNA"/>
</dbReference>
<feature type="region of interest" description="Disordered" evidence="2">
    <location>
        <begin position="1"/>
        <end position="22"/>
    </location>
</feature>
<gene>
    <name evidence="4" type="ORF">GSLYS_00018535001</name>
</gene>
<dbReference type="PROSITE" id="PS50157">
    <property type="entry name" value="ZINC_FINGER_C2H2_2"/>
    <property type="match status" value="2"/>
</dbReference>
<evidence type="ECO:0000256" key="2">
    <source>
        <dbReference type="SAM" id="MobiDB-lite"/>
    </source>
</evidence>
<evidence type="ECO:0000313" key="4">
    <source>
        <dbReference type="EMBL" id="CAL1545052.1"/>
    </source>
</evidence>
<feature type="domain" description="C2H2-type" evidence="3">
    <location>
        <begin position="59"/>
        <end position="82"/>
    </location>
</feature>
<evidence type="ECO:0000313" key="5">
    <source>
        <dbReference type="Proteomes" id="UP001497497"/>
    </source>
</evidence>
<evidence type="ECO:0000256" key="1">
    <source>
        <dbReference type="PROSITE-ProRule" id="PRU00042"/>
    </source>
</evidence>
<name>A0AAV2IDU0_LYMST</name>
<evidence type="ECO:0000259" key="3">
    <source>
        <dbReference type="PROSITE" id="PS50157"/>
    </source>
</evidence>
<keyword evidence="1" id="KW-0479">Metal-binding</keyword>
<organism evidence="4 5">
    <name type="scientific">Lymnaea stagnalis</name>
    <name type="common">Great pond snail</name>
    <name type="synonym">Helix stagnalis</name>
    <dbReference type="NCBI Taxonomy" id="6523"/>
    <lineage>
        <taxon>Eukaryota</taxon>
        <taxon>Metazoa</taxon>
        <taxon>Spiralia</taxon>
        <taxon>Lophotrochozoa</taxon>
        <taxon>Mollusca</taxon>
        <taxon>Gastropoda</taxon>
        <taxon>Heterobranchia</taxon>
        <taxon>Euthyneura</taxon>
        <taxon>Panpulmonata</taxon>
        <taxon>Hygrophila</taxon>
        <taxon>Lymnaeoidea</taxon>
        <taxon>Lymnaeidae</taxon>
        <taxon>Lymnaea</taxon>
    </lineage>
</organism>
<dbReference type="PROSITE" id="PS00028">
    <property type="entry name" value="ZINC_FINGER_C2H2_1"/>
    <property type="match status" value="1"/>
</dbReference>
<dbReference type="Gene3D" id="3.30.160.60">
    <property type="entry name" value="Classic Zinc Finger"/>
    <property type="match status" value="2"/>
</dbReference>
<proteinExistence type="predicted"/>
<sequence length="92" mass="10451">MIPSMKDKGMLPSARQTMARPRGRVSTVGAFACDICGTTFTKNFNLTRHKGKCAGTKIYHCQICQKIFHRTDKLQIHMAMRHPPQILCNNNF</sequence>
<feature type="domain" description="C2H2-type" evidence="3">
    <location>
        <begin position="31"/>
        <end position="58"/>
    </location>
</feature>
<dbReference type="AlphaFoldDB" id="A0AAV2IDU0"/>
<dbReference type="SMART" id="SM00355">
    <property type="entry name" value="ZnF_C2H2"/>
    <property type="match status" value="2"/>
</dbReference>
<dbReference type="Pfam" id="PF00096">
    <property type="entry name" value="zf-C2H2"/>
    <property type="match status" value="2"/>
</dbReference>